<feature type="chain" id="PRO_5019772760" description="Orphan protein" evidence="1">
    <location>
        <begin position="20"/>
        <end position="139"/>
    </location>
</feature>
<dbReference type="AlphaFoldDB" id="A0A486XGA2"/>
<evidence type="ECO:0000256" key="1">
    <source>
        <dbReference type="SAM" id="SignalP"/>
    </source>
</evidence>
<proteinExistence type="predicted"/>
<evidence type="ECO:0008006" key="3">
    <source>
        <dbReference type="Google" id="ProtNLM"/>
    </source>
</evidence>
<gene>
    <name evidence="2" type="ORF">BAL341_006</name>
</gene>
<evidence type="ECO:0000313" key="2">
    <source>
        <dbReference type="EMBL" id="VHN99461.1"/>
    </source>
</evidence>
<name>A0A486XGA2_9GAMM</name>
<protein>
    <recommendedName>
        <fullName evidence="3">Orphan protein</fullName>
    </recommendedName>
</protein>
<sequence>MKHISLTLLSLATANISAAQPVNTTPCYAAGEAQNYTAVLSECPALAAENDMFAHFFMATAIINSKTRLFDSELSADERAQRTFTLPTEEKIAISDAKQHLEAAVEQGHTNSHFLLGYILLETQLNMLPPSGRAGLICK</sequence>
<accession>A0A486XGA2</accession>
<organism evidence="2">
    <name type="scientific">Rheinheimera sp. BAL341</name>
    <dbReference type="NCBI Taxonomy" id="1708203"/>
    <lineage>
        <taxon>Bacteria</taxon>
        <taxon>Pseudomonadati</taxon>
        <taxon>Pseudomonadota</taxon>
        <taxon>Gammaproteobacteria</taxon>
        <taxon>Chromatiales</taxon>
        <taxon>Chromatiaceae</taxon>
        <taxon>Rheinheimera</taxon>
    </lineage>
</organism>
<reference evidence="2" key="1">
    <citation type="submission" date="2019-04" db="EMBL/GenBank/DDBJ databases">
        <authorList>
            <person name="Brambilla D."/>
        </authorList>
    </citation>
    <scope>NUCLEOTIDE SEQUENCE</scope>
    <source>
        <strain evidence="2">BAL1</strain>
    </source>
</reference>
<dbReference type="EMBL" id="CAAJGR010000001">
    <property type="protein sequence ID" value="VHN99461.1"/>
    <property type="molecule type" value="Genomic_DNA"/>
</dbReference>
<keyword evidence="1" id="KW-0732">Signal</keyword>
<feature type="signal peptide" evidence="1">
    <location>
        <begin position="1"/>
        <end position="19"/>
    </location>
</feature>